<dbReference type="CDD" id="cd02423">
    <property type="entry name" value="Peptidase_C39G"/>
    <property type="match status" value="1"/>
</dbReference>
<gene>
    <name evidence="3" type="ORF">RGQ30_26570</name>
</gene>
<sequence length="237" mass="26632">MMIKGKDASIYLSNFLDIFLNKKLFSFYFVFLFPVSLYGQTILLTPSSVLTLQVKSWKSIRDEGIVKQDLDYSCGAAGLATILNEFYGQSVSEEELLKALDKGDARASFADMQRVLPAFGFKAQGFAATFDQLLKLKAPVLVYLKHRSTEHFSVLKGVGNNTVHLADPSLGHVTLSKSQFLNMWNNHEADVDDNLRGRFLAVLPVKHDEIDVIQNYFNRAPIRRSQAAMLHLAHPSF</sequence>
<protein>
    <submittedName>
        <fullName evidence="3">C39 family peptidase</fullName>
    </submittedName>
</protein>
<dbReference type="Proteomes" id="UP001329151">
    <property type="component" value="Chromosome"/>
</dbReference>
<keyword evidence="1" id="KW-0812">Transmembrane</keyword>
<keyword evidence="4" id="KW-1185">Reference proteome</keyword>
<evidence type="ECO:0000313" key="4">
    <source>
        <dbReference type="Proteomes" id="UP001329151"/>
    </source>
</evidence>
<dbReference type="GO" id="GO:0008233">
    <property type="term" value="F:peptidase activity"/>
    <property type="evidence" value="ECO:0007669"/>
    <property type="project" value="InterPro"/>
</dbReference>
<evidence type="ECO:0000256" key="1">
    <source>
        <dbReference type="SAM" id="Phobius"/>
    </source>
</evidence>
<dbReference type="Pfam" id="PF03412">
    <property type="entry name" value="Peptidase_C39"/>
    <property type="match status" value="1"/>
</dbReference>
<dbReference type="KEGG" id="lto:RGQ30_26570"/>
<dbReference type="AlphaFoldDB" id="A0AA86JHD7"/>
<dbReference type="EMBL" id="AP028947">
    <property type="protein sequence ID" value="BET27156.1"/>
    <property type="molecule type" value="Genomic_DNA"/>
</dbReference>
<dbReference type="GO" id="GO:0016020">
    <property type="term" value="C:membrane"/>
    <property type="evidence" value="ECO:0007669"/>
    <property type="project" value="InterPro"/>
</dbReference>
<feature type="domain" description="Peptidase C39" evidence="2">
    <location>
        <begin position="68"/>
        <end position="191"/>
    </location>
</feature>
<accession>A0AA86JHD7</accession>
<reference evidence="3 4" key="1">
    <citation type="submission" date="2023-10" db="EMBL/GenBank/DDBJ databases">
        <title>Complete Genome Sequence of Limnobacter thiooxidans CS-K2T, Isolated from freshwater lake sediments in Bavaria, Germany.</title>
        <authorList>
            <person name="Naruki M."/>
            <person name="Watanabe A."/>
            <person name="Warashina T."/>
            <person name="Morita T."/>
            <person name="Arakawa K."/>
        </authorList>
    </citation>
    <scope>NUCLEOTIDE SEQUENCE [LARGE SCALE GENOMIC DNA]</scope>
    <source>
        <strain evidence="3 4">CS-K2</strain>
    </source>
</reference>
<keyword evidence="1" id="KW-0472">Membrane</keyword>
<feature type="transmembrane region" description="Helical" evidence="1">
    <location>
        <begin position="25"/>
        <end position="52"/>
    </location>
</feature>
<proteinExistence type="predicted"/>
<dbReference type="GO" id="GO:0006508">
    <property type="term" value="P:proteolysis"/>
    <property type="evidence" value="ECO:0007669"/>
    <property type="project" value="InterPro"/>
</dbReference>
<dbReference type="RefSeq" id="WP_338284506.1">
    <property type="nucleotide sequence ID" value="NZ_AP028947.1"/>
</dbReference>
<dbReference type="Gene3D" id="3.90.70.10">
    <property type="entry name" value="Cysteine proteinases"/>
    <property type="match status" value="1"/>
</dbReference>
<dbReference type="GO" id="GO:0005524">
    <property type="term" value="F:ATP binding"/>
    <property type="evidence" value="ECO:0007669"/>
    <property type="project" value="InterPro"/>
</dbReference>
<dbReference type="InterPro" id="IPR005074">
    <property type="entry name" value="Peptidase_C39"/>
</dbReference>
<evidence type="ECO:0000259" key="2">
    <source>
        <dbReference type="PROSITE" id="PS50990"/>
    </source>
</evidence>
<name>A0AA86JHD7_9BURK</name>
<organism evidence="3 4">
    <name type="scientific">Limnobacter thiooxidans</name>
    <dbReference type="NCBI Taxonomy" id="131080"/>
    <lineage>
        <taxon>Bacteria</taxon>
        <taxon>Pseudomonadati</taxon>
        <taxon>Pseudomonadota</taxon>
        <taxon>Betaproteobacteria</taxon>
        <taxon>Burkholderiales</taxon>
        <taxon>Burkholderiaceae</taxon>
        <taxon>Limnobacter</taxon>
    </lineage>
</organism>
<evidence type="ECO:0000313" key="3">
    <source>
        <dbReference type="EMBL" id="BET27156.1"/>
    </source>
</evidence>
<dbReference type="PROSITE" id="PS50990">
    <property type="entry name" value="PEPTIDASE_C39"/>
    <property type="match status" value="1"/>
</dbReference>
<keyword evidence="1" id="KW-1133">Transmembrane helix</keyword>